<dbReference type="Proteomes" id="UP001057402">
    <property type="component" value="Chromosome 12"/>
</dbReference>
<proteinExistence type="predicted"/>
<evidence type="ECO:0000313" key="2">
    <source>
        <dbReference type="Proteomes" id="UP001057402"/>
    </source>
</evidence>
<reference evidence="2" key="1">
    <citation type="journal article" date="2023" name="Front. Plant Sci.">
        <title>Chromosomal-level genome assembly of Melastoma candidum provides insights into trichome evolution.</title>
        <authorList>
            <person name="Zhong Y."/>
            <person name="Wu W."/>
            <person name="Sun C."/>
            <person name="Zou P."/>
            <person name="Liu Y."/>
            <person name="Dai S."/>
            <person name="Zhou R."/>
        </authorList>
    </citation>
    <scope>NUCLEOTIDE SEQUENCE [LARGE SCALE GENOMIC DNA]</scope>
</reference>
<accession>A0ACB9L2M4</accession>
<organism evidence="1 2">
    <name type="scientific">Melastoma candidum</name>
    <dbReference type="NCBI Taxonomy" id="119954"/>
    <lineage>
        <taxon>Eukaryota</taxon>
        <taxon>Viridiplantae</taxon>
        <taxon>Streptophyta</taxon>
        <taxon>Embryophyta</taxon>
        <taxon>Tracheophyta</taxon>
        <taxon>Spermatophyta</taxon>
        <taxon>Magnoliopsida</taxon>
        <taxon>eudicotyledons</taxon>
        <taxon>Gunneridae</taxon>
        <taxon>Pentapetalae</taxon>
        <taxon>rosids</taxon>
        <taxon>malvids</taxon>
        <taxon>Myrtales</taxon>
        <taxon>Melastomataceae</taxon>
        <taxon>Melastomatoideae</taxon>
        <taxon>Melastomateae</taxon>
        <taxon>Melastoma</taxon>
    </lineage>
</organism>
<sequence length="533" mass="61025">MLQSLHKRLENFEKGRYPSYFRSDPDEEIAKLKRQIKILEDKQIDLNKRPDPASLINFGRPQVIPQSYGLSLNPISKPFDILDFENRTSSFMQIPSNAPPLYGHADKKGPAEIREVIREQQKSSKRRNEIREGKRKAESSRPAERHQTPSPETQSSPSPQTQLMIRGHQHPLDCPTRKWVTSTTLQSSPGLSDNTSDGYYDNHDPHTDPIGSYSSQAPPFMPSQILMANRYNESSTSESSSEETTSSSSESTTVITEQVSDVTSETSSLVLPHLFMADREETEASAYRQEEVQSDESMEETPPRRTEGSIKFTFDDIPREKWPERIQDFLAWCTHKRVTVYNTSDILTDLTSNFHGTLQTWWNLVSEQDQITMVNMTFTDFMNTLHLHLIGNPSDLLEEKRAEFFSRRCCSYKVKDLDKHFQRMLHLFLHLGGDNTYKPVFLSSIESPISAMVEKSLLSKNARIAQLTVGQIQQEIISGVNELCQRKEIIEGFLKQDRRLDQVCRAKKNRYKIKCTSKDLCSCAPGTKPHKAK</sequence>
<dbReference type="EMBL" id="CM042891">
    <property type="protein sequence ID" value="KAI4303774.1"/>
    <property type="molecule type" value="Genomic_DNA"/>
</dbReference>
<name>A0ACB9L2M4_9MYRT</name>
<protein>
    <submittedName>
        <fullName evidence="1">Uncharacterized protein</fullName>
    </submittedName>
</protein>
<evidence type="ECO:0000313" key="1">
    <source>
        <dbReference type="EMBL" id="KAI4303774.1"/>
    </source>
</evidence>
<keyword evidence="2" id="KW-1185">Reference proteome</keyword>
<comment type="caution">
    <text evidence="1">The sequence shown here is derived from an EMBL/GenBank/DDBJ whole genome shotgun (WGS) entry which is preliminary data.</text>
</comment>
<gene>
    <name evidence="1" type="ORF">MLD38_039369</name>
</gene>